<protein>
    <submittedName>
        <fullName evidence="3">Alpha/beta hydrolase</fullName>
    </submittedName>
</protein>
<dbReference type="PRINTS" id="PR00412">
    <property type="entry name" value="EPOXHYDRLASE"/>
</dbReference>
<evidence type="ECO:0000256" key="1">
    <source>
        <dbReference type="ARBA" id="ARBA00022801"/>
    </source>
</evidence>
<comment type="caution">
    <text evidence="3">The sequence shown here is derived from an EMBL/GenBank/DDBJ whole genome shotgun (WGS) entry which is preliminary data.</text>
</comment>
<dbReference type="InterPro" id="IPR000073">
    <property type="entry name" value="AB_hydrolase_1"/>
</dbReference>
<feature type="domain" description="AB hydrolase-1" evidence="2">
    <location>
        <begin position="38"/>
        <end position="252"/>
    </location>
</feature>
<name>A0ABU0YRS4_9PROT</name>
<dbReference type="PANTHER" id="PTHR43329">
    <property type="entry name" value="EPOXIDE HYDROLASE"/>
    <property type="match status" value="1"/>
</dbReference>
<dbReference type="SUPFAM" id="SSF53474">
    <property type="entry name" value="alpha/beta-Hydrolases"/>
    <property type="match status" value="1"/>
</dbReference>
<dbReference type="EMBL" id="JAUYVI010000007">
    <property type="protein sequence ID" value="MDQ7250424.1"/>
    <property type="molecule type" value="Genomic_DNA"/>
</dbReference>
<keyword evidence="4" id="KW-1185">Reference proteome</keyword>
<dbReference type="RefSeq" id="WP_379959692.1">
    <property type="nucleotide sequence ID" value="NZ_JAUYVI010000007.1"/>
</dbReference>
<dbReference type="Proteomes" id="UP001230156">
    <property type="component" value="Unassembled WGS sequence"/>
</dbReference>
<sequence>MQVTDSEAGLVAFETRVEHRYARNGDIRLHYASIGAGPLIVFLHGFPDHWLTWWQQMDALSTTHRCVAPDLRGYNLSDQPEDLNAYMPAALVADVVSVIEDCGEEDAIVVGHDWGGFVAWHAAMDAADRISRLGIVNMPHPWAIARELALNPEQQRASAYVRMFQHPDAQRRLDFGRLSAWIRDAGFRERHDEAMARSNPKAMLNYYRTCFPALPYAVRTDVPRPIKVPTLVIHGLEDPYALPAGLNDLWGWVDAELIIRAWPGIGHFIQQDAPDLLTLALLQWLAR</sequence>
<dbReference type="InterPro" id="IPR000639">
    <property type="entry name" value="Epox_hydrolase-like"/>
</dbReference>
<dbReference type="Pfam" id="PF00561">
    <property type="entry name" value="Abhydrolase_1"/>
    <property type="match status" value="1"/>
</dbReference>
<reference evidence="4" key="1">
    <citation type="submission" date="2023-08" db="EMBL/GenBank/DDBJ databases">
        <title>Rhodospirillaceae gen. nov., a novel taxon isolated from the Yangtze River Yuezi River estuary sludge.</title>
        <authorList>
            <person name="Ruan L."/>
        </authorList>
    </citation>
    <scope>NUCLEOTIDE SEQUENCE [LARGE SCALE GENOMIC DNA]</scope>
    <source>
        <strain evidence="4">R-7</strain>
    </source>
</reference>
<accession>A0ABU0YRS4</accession>
<dbReference type="Gene3D" id="3.40.50.1820">
    <property type="entry name" value="alpha/beta hydrolase"/>
    <property type="match status" value="1"/>
</dbReference>
<organism evidence="3 4">
    <name type="scientific">Dongia sedimenti</name>
    <dbReference type="NCBI Taxonomy" id="3064282"/>
    <lineage>
        <taxon>Bacteria</taxon>
        <taxon>Pseudomonadati</taxon>
        <taxon>Pseudomonadota</taxon>
        <taxon>Alphaproteobacteria</taxon>
        <taxon>Rhodospirillales</taxon>
        <taxon>Dongiaceae</taxon>
        <taxon>Dongia</taxon>
    </lineage>
</organism>
<evidence type="ECO:0000259" key="2">
    <source>
        <dbReference type="Pfam" id="PF00561"/>
    </source>
</evidence>
<keyword evidence="1 3" id="KW-0378">Hydrolase</keyword>
<evidence type="ECO:0000313" key="4">
    <source>
        <dbReference type="Proteomes" id="UP001230156"/>
    </source>
</evidence>
<dbReference type="PRINTS" id="PR00111">
    <property type="entry name" value="ABHYDROLASE"/>
</dbReference>
<proteinExistence type="predicted"/>
<dbReference type="GO" id="GO:0016787">
    <property type="term" value="F:hydrolase activity"/>
    <property type="evidence" value="ECO:0007669"/>
    <property type="project" value="UniProtKB-KW"/>
</dbReference>
<gene>
    <name evidence="3" type="ORF">Q8A70_22225</name>
</gene>
<evidence type="ECO:0000313" key="3">
    <source>
        <dbReference type="EMBL" id="MDQ7250424.1"/>
    </source>
</evidence>
<dbReference type="InterPro" id="IPR029058">
    <property type="entry name" value="AB_hydrolase_fold"/>
</dbReference>